<reference evidence="1" key="1">
    <citation type="submission" date="2018-10" db="EMBL/GenBank/DDBJ databases">
        <title>Fifty Aureobasidium pullulans genomes reveal a recombining polyextremotolerant generalist.</title>
        <authorList>
            <person name="Gostincar C."/>
            <person name="Turk M."/>
            <person name="Zajc J."/>
            <person name="Gunde-Cimerman N."/>
        </authorList>
    </citation>
    <scope>NUCLEOTIDE SEQUENCE [LARGE SCALE GENOMIC DNA]</scope>
    <source>
        <strain evidence="1">EXF-10085</strain>
    </source>
</reference>
<gene>
    <name evidence="1" type="ORF">D6D13_10219</name>
</gene>
<accession>A0A4S9BYZ0</accession>
<name>A0A4S9BYZ0_AURPU</name>
<dbReference type="AlphaFoldDB" id="A0A4S9BYZ0"/>
<comment type="caution">
    <text evidence="1">The sequence shown here is derived from an EMBL/GenBank/DDBJ whole genome shotgun (WGS) entry which is preliminary data.</text>
</comment>
<protein>
    <submittedName>
        <fullName evidence="1">Uncharacterized protein</fullName>
    </submittedName>
</protein>
<evidence type="ECO:0000313" key="1">
    <source>
        <dbReference type="EMBL" id="THW99290.1"/>
    </source>
</evidence>
<sequence>MKFPPQCRLCAKYICSLVLSAHIPDRLLSPFLAPAFDSSVPLLSTAPTSRFYPFKLFRLIATSQAGLVAAFLAKNHRNILHYGVHHFPRTSALSQGLLQAIQETWTDLSRLGPPLSSDATWENSHTFEVFLVFHRISSGSTYTTCNLVSNAIHHCLRSTRHVALEGLVKSIFSNLVYMANQCVTPIATFDDKIAAQNCLRIRLAYQGNLDLQSYLRQWK</sequence>
<proteinExistence type="predicted"/>
<dbReference type="EMBL" id="QZAS01000078">
    <property type="protein sequence ID" value="THW99290.1"/>
    <property type="molecule type" value="Genomic_DNA"/>
</dbReference>
<organism evidence="1">
    <name type="scientific">Aureobasidium pullulans</name>
    <name type="common">Black yeast</name>
    <name type="synonym">Pullularia pullulans</name>
    <dbReference type="NCBI Taxonomy" id="5580"/>
    <lineage>
        <taxon>Eukaryota</taxon>
        <taxon>Fungi</taxon>
        <taxon>Dikarya</taxon>
        <taxon>Ascomycota</taxon>
        <taxon>Pezizomycotina</taxon>
        <taxon>Dothideomycetes</taxon>
        <taxon>Dothideomycetidae</taxon>
        <taxon>Dothideales</taxon>
        <taxon>Saccotheciaceae</taxon>
        <taxon>Aureobasidium</taxon>
    </lineage>
</organism>